<name>A0ABR9ARF9_9BACT</name>
<sequence length="331" mass="37906">MKKISWILLCLIICNFGINGALAKTSNMADSVVYVWDFAVSDAEMEDIGVLFTEDFETELISYGIYTVLERRNYNRVIAHRDMEKRISAMNTVSEASRDSLRAVSADAVAFGEVFDDVQSGEYEVTVTFQDLDGVILRKGSILIKRGIINDNRSRKEAMRNLVTMLHEKENLEIKRGQYEFISSWLSSYLVKVKDVNSHFKQVSQYAFTNSDYLSEINKIVGDYNEVFTELNEKGPSYILDFKETWGEDLGGELQGIHDMIMNDIHKQEILGLNEVLLEIIDYSGLSKKEKKSKKEEILKDSEKITDELDRKIGVLEVKESVFLSQLKKQI</sequence>
<dbReference type="RefSeq" id="WP_192011830.1">
    <property type="nucleotide sequence ID" value="NZ_JACYTQ010000009.1"/>
</dbReference>
<gene>
    <name evidence="2" type="ORF">IFO69_19540</name>
</gene>
<evidence type="ECO:0000313" key="2">
    <source>
        <dbReference type="EMBL" id="MBD8490956.1"/>
    </source>
</evidence>
<feature type="chain" id="PRO_5045793454" evidence="1">
    <location>
        <begin position="24"/>
        <end position="331"/>
    </location>
</feature>
<keyword evidence="1" id="KW-0732">Signal</keyword>
<accession>A0ABR9ARF9</accession>
<protein>
    <submittedName>
        <fullName evidence="2">Uncharacterized protein</fullName>
    </submittedName>
</protein>
<dbReference type="Proteomes" id="UP000647133">
    <property type="component" value="Unassembled WGS sequence"/>
</dbReference>
<organism evidence="2 3">
    <name type="scientific">Echinicola arenosa</name>
    <dbReference type="NCBI Taxonomy" id="2774144"/>
    <lineage>
        <taxon>Bacteria</taxon>
        <taxon>Pseudomonadati</taxon>
        <taxon>Bacteroidota</taxon>
        <taxon>Cytophagia</taxon>
        <taxon>Cytophagales</taxon>
        <taxon>Cyclobacteriaceae</taxon>
        <taxon>Echinicola</taxon>
    </lineage>
</organism>
<evidence type="ECO:0000313" key="3">
    <source>
        <dbReference type="Proteomes" id="UP000647133"/>
    </source>
</evidence>
<keyword evidence="3" id="KW-1185">Reference proteome</keyword>
<feature type="signal peptide" evidence="1">
    <location>
        <begin position="1"/>
        <end position="23"/>
    </location>
</feature>
<comment type="caution">
    <text evidence="2">The sequence shown here is derived from an EMBL/GenBank/DDBJ whole genome shotgun (WGS) entry which is preliminary data.</text>
</comment>
<reference evidence="2 3" key="1">
    <citation type="submission" date="2020-09" db="EMBL/GenBank/DDBJ databases">
        <title>Echinicola sp. CAU 1574 isolated from sand of Sido Beach.</title>
        <authorList>
            <person name="Kim W."/>
        </authorList>
    </citation>
    <scope>NUCLEOTIDE SEQUENCE [LARGE SCALE GENOMIC DNA]</scope>
    <source>
        <strain evidence="2 3">CAU 1574</strain>
    </source>
</reference>
<dbReference type="EMBL" id="JACYTQ010000009">
    <property type="protein sequence ID" value="MBD8490956.1"/>
    <property type="molecule type" value="Genomic_DNA"/>
</dbReference>
<proteinExistence type="predicted"/>
<evidence type="ECO:0000256" key="1">
    <source>
        <dbReference type="SAM" id="SignalP"/>
    </source>
</evidence>